<gene>
    <name evidence="5" type="ORF">tloyanaT_01660</name>
</gene>
<dbReference type="Gene3D" id="1.10.10.60">
    <property type="entry name" value="Homeodomain-like"/>
    <property type="match status" value="2"/>
</dbReference>
<dbReference type="Pfam" id="PF12833">
    <property type="entry name" value="HTH_18"/>
    <property type="match status" value="1"/>
</dbReference>
<dbReference type="Proteomes" id="UP001157134">
    <property type="component" value="Unassembled WGS sequence"/>
</dbReference>
<organism evidence="5 6">
    <name type="scientific">Thalassotalea loyana</name>
    <dbReference type="NCBI Taxonomy" id="280483"/>
    <lineage>
        <taxon>Bacteria</taxon>
        <taxon>Pseudomonadati</taxon>
        <taxon>Pseudomonadota</taxon>
        <taxon>Gammaproteobacteria</taxon>
        <taxon>Alteromonadales</taxon>
        <taxon>Colwelliaceae</taxon>
        <taxon>Thalassotalea</taxon>
    </lineage>
</organism>
<dbReference type="Gene3D" id="3.20.80.10">
    <property type="entry name" value="Regulatory factor, effector binding domain"/>
    <property type="match status" value="1"/>
</dbReference>
<sequence>MDCSISQAHSTIVSQVAQYVFDHSEEKVSLEELANYTGYSKYHFNRIFAAATGFQLGDFIQRQKLEKAMHLIKQGNKSILEVALITGYDSPSSFSRAFKKNFGITPRQANQGLLPNTPRAGILAPKHSEFSRVLEPQLLTLPKQTILGLYGKGFDQQSFSRIAAELYKQLTDMALPLTFEQLKPIGVSIDNPWVGEQTQSTFFAGFTHGLNADHRLEEFAWQAGQWACFTHIGSHATMWQTISQVYAQWVLPNNIKLKDQQIVQRYINNPLQTPEESLLTKLYFAIENPESP</sequence>
<dbReference type="RefSeq" id="WP_284295458.1">
    <property type="nucleotide sequence ID" value="NZ_BSSV01000001.1"/>
</dbReference>
<evidence type="ECO:0000313" key="6">
    <source>
        <dbReference type="Proteomes" id="UP001157134"/>
    </source>
</evidence>
<protein>
    <submittedName>
        <fullName evidence="5">AraC family transcriptional regulator</fullName>
    </submittedName>
</protein>
<dbReference type="InterPro" id="IPR010499">
    <property type="entry name" value="AraC_E-bd"/>
</dbReference>
<dbReference type="PANTHER" id="PTHR40055">
    <property type="entry name" value="TRANSCRIPTIONAL REGULATOR YGIV-RELATED"/>
    <property type="match status" value="1"/>
</dbReference>
<dbReference type="SMART" id="SM00871">
    <property type="entry name" value="AraC_E_bind"/>
    <property type="match status" value="1"/>
</dbReference>
<evidence type="ECO:0000313" key="5">
    <source>
        <dbReference type="EMBL" id="GLX83914.1"/>
    </source>
</evidence>
<name>A0ABQ6H8X5_9GAMM</name>
<dbReference type="InterPro" id="IPR018060">
    <property type="entry name" value="HTH_AraC"/>
</dbReference>
<reference evidence="5 6" key="1">
    <citation type="submission" date="2023-03" db="EMBL/GenBank/DDBJ databases">
        <title>Thalassotalea loyana LMG 22536T draft genome sequence.</title>
        <authorList>
            <person name="Sawabe T."/>
        </authorList>
    </citation>
    <scope>NUCLEOTIDE SEQUENCE [LARGE SCALE GENOMIC DNA]</scope>
    <source>
        <strain evidence="5 6">LMG 22536</strain>
    </source>
</reference>
<dbReference type="SUPFAM" id="SSF55136">
    <property type="entry name" value="Probable bacterial effector-binding domain"/>
    <property type="match status" value="1"/>
</dbReference>
<dbReference type="SUPFAM" id="SSF46689">
    <property type="entry name" value="Homeodomain-like"/>
    <property type="match status" value="2"/>
</dbReference>
<keyword evidence="6" id="KW-1185">Reference proteome</keyword>
<keyword evidence="1" id="KW-0805">Transcription regulation</keyword>
<evidence type="ECO:0000256" key="2">
    <source>
        <dbReference type="ARBA" id="ARBA00023125"/>
    </source>
</evidence>
<evidence type="ECO:0000256" key="1">
    <source>
        <dbReference type="ARBA" id="ARBA00023015"/>
    </source>
</evidence>
<dbReference type="InterPro" id="IPR018062">
    <property type="entry name" value="HTH_AraC-typ_CS"/>
</dbReference>
<dbReference type="SMART" id="SM00342">
    <property type="entry name" value="HTH_ARAC"/>
    <property type="match status" value="1"/>
</dbReference>
<comment type="caution">
    <text evidence="5">The sequence shown here is derived from an EMBL/GenBank/DDBJ whole genome shotgun (WGS) entry which is preliminary data.</text>
</comment>
<keyword evidence="3" id="KW-0804">Transcription</keyword>
<dbReference type="EMBL" id="BSSV01000001">
    <property type="protein sequence ID" value="GLX83914.1"/>
    <property type="molecule type" value="Genomic_DNA"/>
</dbReference>
<dbReference type="InterPro" id="IPR050908">
    <property type="entry name" value="SmbC-like"/>
</dbReference>
<evidence type="ECO:0000259" key="4">
    <source>
        <dbReference type="PROSITE" id="PS01124"/>
    </source>
</evidence>
<dbReference type="PROSITE" id="PS01124">
    <property type="entry name" value="HTH_ARAC_FAMILY_2"/>
    <property type="match status" value="1"/>
</dbReference>
<dbReference type="InterPro" id="IPR029442">
    <property type="entry name" value="GyrI-like"/>
</dbReference>
<dbReference type="PANTHER" id="PTHR40055:SF1">
    <property type="entry name" value="TRANSCRIPTIONAL REGULATOR YGIV-RELATED"/>
    <property type="match status" value="1"/>
</dbReference>
<accession>A0ABQ6H8X5</accession>
<dbReference type="Pfam" id="PF06445">
    <property type="entry name" value="GyrI-like"/>
    <property type="match status" value="1"/>
</dbReference>
<dbReference type="PROSITE" id="PS00041">
    <property type="entry name" value="HTH_ARAC_FAMILY_1"/>
    <property type="match status" value="1"/>
</dbReference>
<feature type="domain" description="HTH araC/xylS-type" evidence="4">
    <location>
        <begin position="14"/>
        <end position="112"/>
    </location>
</feature>
<evidence type="ECO:0000256" key="3">
    <source>
        <dbReference type="ARBA" id="ARBA00023163"/>
    </source>
</evidence>
<dbReference type="PRINTS" id="PR00032">
    <property type="entry name" value="HTHARAC"/>
</dbReference>
<dbReference type="InterPro" id="IPR011256">
    <property type="entry name" value="Reg_factor_effector_dom_sf"/>
</dbReference>
<dbReference type="InterPro" id="IPR020449">
    <property type="entry name" value="Tscrpt_reg_AraC-type_HTH"/>
</dbReference>
<dbReference type="InterPro" id="IPR009057">
    <property type="entry name" value="Homeodomain-like_sf"/>
</dbReference>
<keyword evidence="2" id="KW-0238">DNA-binding</keyword>
<proteinExistence type="predicted"/>